<sequence length="136" mass="15031">MTVIGFNENVHMAMQNAGTSSRHVSKLTSRGPGFAYGHRLDLISGQATPTIDDTYESLWSTHACRCRTGFGDIEGAHILKRAVGVFTDRADTMAATWNTIRHYSGMFEETIQNMEKLVNDSSNSMVLGHNIHNNLS</sequence>
<dbReference type="EMBL" id="JABBWM010000050">
    <property type="protein sequence ID" value="KAG2101619.1"/>
    <property type="molecule type" value="Genomic_DNA"/>
</dbReference>
<evidence type="ECO:0000313" key="2">
    <source>
        <dbReference type="Proteomes" id="UP000823399"/>
    </source>
</evidence>
<evidence type="ECO:0000313" key="1">
    <source>
        <dbReference type="EMBL" id="KAG2101619.1"/>
    </source>
</evidence>
<accession>A0A9P7JRD0</accession>
<name>A0A9P7JRD0_9AGAM</name>
<proteinExistence type="predicted"/>
<dbReference type="RefSeq" id="XP_041289946.1">
    <property type="nucleotide sequence ID" value="XM_041433956.1"/>
</dbReference>
<dbReference type="AlphaFoldDB" id="A0A9P7JRD0"/>
<comment type="caution">
    <text evidence="1">The sequence shown here is derived from an EMBL/GenBank/DDBJ whole genome shotgun (WGS) entry which is preliminary data.</text>
</comment>
<organism evidence="1 2">
    <name type="scientific">Suillus discolor</name>
    <dbReference type="NCBI Taxonomy" id="1912936"/>
    <lineage>
        <taxon>Eukaryota</taxon>
        <taxon>Fungi</taxon>
        <taxon>Dikarya</taxon>
        <taxon>Basidiomycota</taxon>
        <taxon>Agaricomycotina</taxon>
        <taxon>Agaricomycetes</taxon>
        <taxon>Agaricomycetidae</taxon>
        <taxon>Boletales</taxon>
        <taxon>Suillineae</taxon>
        <taxon>Suillaceae</taxon>
        <taxon>Suillus</taxon>
    </lineage>
</organism>
<dbReference type="OrthoDB" id="2104739at2759"/>
<keyword evidence="2" id="KW-1185">Reference proteome</keyword>
<gene>
    <name evidence="1" type="ORF">F5147DRAFT_655259</name>
</gene>
<protein>
    <submittedName>
        <fullName evidence="1">Uncharacterized protein</fullName>
    </submittedName>
</protein>
<reference evidence="1" key="1">
    <citation type="journal article" date="2020" name="New Phytol.">
        <title>Comparative genomics reveals dynamic genome evolution in host specialist ectomycorrhizal fungi.</title>
        <authorList>
            <person name="Lofgren L.A."/>
            <person name="Nguyen N.H."/>
            <person name="Vilgalys R."/>
            <person name="Ruytinx J."/>
            <person name="Liao H.L."/>
            <person name="Branco S."/>
            <person name="Kuo A."/>
            <person name="LaButti K."/>
            <person name="Lipzen A."/>
            <person name="Andreopoulos W."/>
            <person name="Pangilinan J."/>
            <person name="Riley R."/>
            <person name="Hundley H."/>
            <person name="Na H."/>
            <person name="Barry K."/>
            <person name="Grigoriev I.V."/>
            <person name="Stajich J.E."/>
            <person name="Kennedy P.G."/>
        </authorList>
    </citation>
    <scope>NUCLEOTIDE SEQUENCE</scope>
    <source>
        <strain evidence="1">FC423</strain>
    </source>
</reference>
<dbReference type="Proteomes" id="UP000823399">
    <property type="component" value="Unassembled WGS sequence"/>
</dbReference>
<dbReference type="GeneID" id="64696215"/>